<proteinExistence type="predicted"/>
<feature type="binding site" evidence="1">
    <location>
        <position position="285"/>
    </location>
    <ligand>
        <name>Zn(2+)</name>
        <dbReference type="ChEBI" id="CHEBI:29105"/>
    </ligand>
</feature>
<organism evidence="2 3">
    <name type="scientific">Clostridium cellulovorans (strain ATCC 35296 / DSM 3052 / OCM 3 / 743B)</name>
    <dbReference type="NCBI Taxonomy" id="573061"/>
    <lineage>
        <taxon>Bacteria</taxon>
        <taxon>Bacillati</taxon>
        <taxon>Bacillota</taxon>
        <taxon>Clostridia</taxon>
        <taxon>Eubacteriales</taxon>
        <taxon>Clostridiaceae</taxon>
        <taxon>Clostridium</taxon>
    </lineage>
</organism>
<dbReference type="GO" id="GO:0046872">
    <property type="term" value="F:metal ion binding"/>
    <property type="evidence" value="ECO:0007669"/>
    <property type="project" value="UniProtKB-KW"/>
</dbReference>
<dbReference type="SMART" id="SM01260">
    <property type="entry name" value="LANC_like"/>
    <property type="match status" value="1"/>
</dbReference>
<dbReference type="InterPro" id="IPR007822">
    <property type="entry name" value="LANC-like"/>
</dbReference>
<keyword evidence="3" id="KW-1185">Reference proteome</keyword>
<dbReference type="KEGG" id="ccb:Clocel_4262"/>
<dbReference type="CDD" id="cd04793">
    <property type="entry name" value="LanC"/>
    <property type="match status" value="1"/>
</dbReference>
<evidence type="ECO:0000256" key="1">
    <source>
        <dbReference type="PIRSR" id="PIRSR607822-1"/>
    </source>
</evidence>
<dbReference type="Gene3D" id="1.50.10.20">
    <property type="match status" value="1"/>
</dbReference>
<dbReference type="RefSeq" id="WP_010074277.1">
    <property type="nucleotide sequence ID" value="NC_014393.1"/>
</dbReference>
<gene>
    <name evidence="2" type="ordered locus">Clocel_4262</name>
</gene>
<feature type="binding site" evidence="1">
    <location>
        <position position="335"/>
    </location>
    <ligand>
        <name>Zn(2+)</name>
        <dbReference type="ChEBI" id="CHEBI:29105"/>
    </ligand>
</feature>
<feature type="binding site" evidence="1">
    <location>
        <position position="334"/>
    </location>
    <ligand>
        <name>Zn(2+)</name>
        <dbReference type="ChEBI" id="CHEBI:29105"/>
    </ligand>
</feature>
<dbReference type="EMBL" id="CP002160">
    <property type="protein sequence ID" value="ADL53923.1"/>
    <property type="molecule type" value="Genomic_DNA"/>
</dbReference>
<dbReference type="Proteomes" id="UP000002730">
    <property type="component" value="Chromosome"/>
</dbReference>
<dbReference type="SUPFAM" id="SSF158745">
    <property type="entry name" value="LanC-like"/>
    <property type="match status" value="1"/>
</dbReference>
<dbReference type="HOGENOM" id="CLU_049438_0_1_9"/>
<evidence type="ECO:0000313" key="2">
    <source>
        <dbReference type="EMBL" id="ADL53923.1"/>
    </source>
</evidence>
<dbReference type="PRINTS" id="PR01955">
    <property type="entry name" value="LANCFRANKIA"/>
</dbReference>
<keyword evidence="1" id="KW-0479">Metal-binding</keyword>
<dbReference type="InterPro" id="IPR033889">
    <property type="entry name" value="LanC"/>
</dbReference>
<dbReference type="Pfam" id="PF05147">
    <property type="entry name" value="LANC_like"/>
    <property type="match status" value="1"/>
</dbReference>
<dbReference type="eggNOG" id="COG4403">
    <property type="taxonomic scope" value="Bacteria"/>
</dbReference>
<keyword evidence="1" id="KW-0862">Zinc</keyword>
<reference evidence="2 3" key="1">
    <citation type="submission" date="2010-08" db="EMBL/GenBank/DDBJ databases">
        <title>Complete sequence of Clostridium cellulovorans 743B.</title>
        <authorList>
            <consortium name="US DOE Joint Genome Institute"/>
            <person name="Lucas S."/>
            <person name="Copeland A."/>
            <person name="Lapidus A."/>
            <person name="Cheng J.-F."/>
            <person name="Bruce D."/>
            <person name="Goodwin L."/>
            <person name="Pitluck S."/>
            <person name="Chertkov O."/>
            <person name="Detter J.C."/>
            <person name="Han C."/>
            <person name="Tapia R."/>
            <person name="Land M."/>
            <person name="Hauser L."/>
            <person name="Chang Y.-J."/>
            <person name="Jeffries C."/>
            <person name="Kyrpides N."/>
            <person name="Ivanova N."/>
            <person name="Mikhailova N."/>
            <person name="Hemme C.L."/>
            <person name="Woyke T."/>
        </authorList>
    </citation>
    <scope>NUCLEOTIDE SEQUENCE [LARGE SCALE GENOMIC DNA]</scope>
    <source>
        <strain evidence="3">ATCC 35296 / DSM 3052 / OCM 3 / 743B</strain>
    </source>
</reference>
<accession>D9SND1</accession>
<sequence>MLSCELKEQVEKVIIDLGKKFSSLEYIKNQLSKNSSMNQELLFALPSINILMGQLIKQYDEDLFKISAHNNIVLLNGRISEYCNDISSFYGYSLIGFSTLAISNNKNLYKNFLEGLNKYIVIGVNNIVKQEELISMPVCECINGLAGIGRYLLEFKEVSSVLEAIKGILIFLIKLTKKKITANKYEVRKWFIEYESQSEIEKKNYSYGHTRIGMAHGIVGILSLLAIAKIQGVEVEGQEEAIKDILSYLYKFRIEEKGLVYWPYKVGIEERQGAKDAVNYMPSWCYGSGGIARAIYLAGKAIEDDYYIEDSISCIRKFCALDIDKLGFISPTFCHGYSGWLHIVNLFYKDTGEKEFEPVINNLASRILTYYNEDNPLGFKNLEYDDNLEVIEEDHISFVRGTVSVLLPLLGLINDKKDNEWDHIFLLN</sequence>
<dbReference type="PRINTS" id="PR01950">
    <property type="entry name" value="LANCSUPER"/>
</dbReference>
<dbReference type="OrthoDB" id="1882482at2"/>
<dbReference type="AlphaFoldDB" id="D9SND1"/>
<evidence type="ECO:0000313" key="3">
    <source>
        <dbReference type="Proteomes" id="UP000002730"/>
    </source>
</evidence>
<name>D9SND1_CLOC7</name>
<dbReference type="STRING" id="573061.Clocel_4262"/>
<dbReference type="GO" id="GO:0031179">
    <property type="term" value="P:peptide modification"/>
    <property type="evidence" value="ECO:0007669"/>
    <property type="project" value="InterPro"/>
</dbReference>
<protein>
    <submittedName>
        <fullName evidence="2">Lanthionine synthetase C family protein</fullName>
    </submittedName>
</protein>